<reference evidence="1" key="3">
    <citation type="journal article" date="2019" name="G3 (Bethesda)">
        <title>Hybrid Assembly of the Genome of the Entomopathogenic Nematode Steinernema carpocapsae Identifies the X-Chromosome.</title>
        <authorList>
            <person name="Serra L."/>
            <person name="Macchietto M."/>
            <person name="Macias-Munoz A."/>
            <person name="McGill C.J."/>
            <person name="Rodriguez I.M."/>
            <person name="Rodriguez B."/>
            <person name="Murad R."/>
            <person name="Mortazavi A."/>
        </authorList>
    </citation>
    <scope>NUCLEOTIDE SEQUENCE [LARGE SCALE GENOMIC DNA]</scope>
    <source>
        <strain evidence="1">ALL</strain>
    </source>
</reference>
<accession>A0A4U8VAU8</accession>
<organism evidence="1">
    <name type="scientific">Steinernema carpocapsae</name>
    <name type="common">Entomopathogenic nematode</name>
    <dbReference type="NCBI Taxonomy" id="34508"/>
    <lineage>
        <taxon>Eukaryota</taxon>
        <taxon>Metazoa</taxon>
        <taxon>Ecdysozoa</taxon>
        <taxon>Nematoda</taxon>
        <taxon>Chromadorea</taxon>
        <taxon>Rhabditida</taxon>
        <taxon>Tylenchina</taxon>
        <taxon>Panagrolaimomorpha</taxon>
        <taxon>Strongyloidoidea</taxon>
        <taxon>Steinernematidae</taxon>
        <taxon>Steinernema</taxon>
    </lineage>
</organism>
<comment type="caution">
    <text evidence="1">The sequence shown here is derived from an EMBL/GenBank/DDBJ whole genome shotgun (WGS) entry which is preliminary data.</text>
</comment>
<dbReference type="EMBL" id="AZBU02000001">
    <property type="protein sequence ID" value="TMS40078.1"/>
    <property type="molecule type" value="Genomic_DNA"/>
</dbReference>
<proteinExistence type="predicted"/>
<reference evidence="1" key="2">
    <citation type="journal article" date="2015" name="Genome Biol.">
        <title>Comparative genomics of Steinernema reveals deeply conserved gene regulatory networks.</title>
        <authorList>
            <person name="Dillman A.R."/>
            <person name="Macchietto M."/>
            <person name="Porter C.F."/>
            <person name="Rogers A."/>
            <person name="Williams B."/>
            <person name="Antoshechkin I."/>
            <person name="Lee M.M."/>
            <person name="Goodwin Z."/>
            <person name="Lu X."/>
            <person name="Lewis E.E."/>
            <person name="Goodrich-Blair H."/>
            <person name="Stock S.P."/>
            <person name="Adams B.J."/>
            <person name="Sternberg P.W."/>
            <person name="Mortazavi A."/>
        </authorList>
    </citation>
    <scope>NUCLEOTIDE SEQUENCE [LARGE SCALE GENOMIC DNA]</scope>
    <source>
        <strain evidence="1">ALL</strain>
    </source>
</reference>
<protein>
    <submittedName>
        <fullName evidence="1">Uncharacterized protein</fullName>
    </submittedName>
</protein>
<gene>
    <name evidence="1" type="ORF">L596_006503</name>
</gene>
<reference evidence="1" key="1">
    <citation type="submission" date="2013-11" db="EMBL/GenBank/DDBJ databases">
        <authorList>
            <person name="Sternberg P."/>
            <person name="Dillman A."/>
            <person name="Macchietto M."/>
        </authorList>
    </citation>
    <scope>NUCLEOTIDE SEQUENCE</scope>
    <source>
        <strain evidence="1">ALL</strain>
    </source>
</reference>
<evidence type="ECO:0000313" key="1">
    <source>
        <dbReference type="EMBL" id="TMS40078.1"/>
    </source>
</evidence>
<name>A0A4U8VAU8_STECR</name>
<sequence>MAVMVSDVLRIRLVLALFAFHSPRLFAFHGCARCFRSAPLSFRRSRTPLGYVSNLFVPLRSSLDQTVSVTLIFEGMTSANRTRKTSLTVSAPSHTYLFMLDS</sequence>
<dbReference type="AlphaFoldDB" id="A0A4U8VAU8"/>